<dbReference type="EMBL" id="CP104972">
    <property type="protein sequence ID" value="UXN59150.1"/>
    <property type="molecule type" value="Genomic_DNA"/>
</dbReference>
<evidence type="ECO:0000313" key="2">
    <source>
        <dbReference type="Proteomes" id="UP001061991"/>
    </source>
</evidence>
<protein>
    <submittedName>
        <fullName evidence="1">Uncharacterized protein</fullName>
    </submittedName>
</protein>
<gene>
    <name evidence="1" type="ORF">N8E88_09805</name>
</gene>
<accession>A0ACD4CZW7</accession>
<proteinExistence type="predicted"/>
<reference evidence="1" key="1">
    <citation type="submission" date="2022-09" db="EMBL/GenBank/DDBJ databases">
        <title>Interaction between co-microsymbionts with complementary sets of symbiotic genes in legume-rhizobium systems.</title>
        <authorList>
            <person name="Safronova V."/>
            <person name="Sazanova A."/>
            <person name="Afonin A."/>
            <person name="Chirak E."/>
        </authorList>
    </citation>
    <scope>NUCLEOTIDE SEQUENCE</scope>
    <source>
        <strain evidence="1">A18/3m</strain>
    </source>
</reference>
<evidence type="ECO:0000313" key="1">
    <source>
        <dbReference type="EMBL" id="UXN59150.1"/>
    </source>
</evidence>
<organism evidence="1 2">
    <name type="scientific">Phyllobacterium zundukense</name>
    <dbReference type="NCBI Taxonomy" id="1867719"/>
    <lineage>
        <taxon>Bacteria</taxon>
        <taxon>Pseudomonadati</taxon>
        <taxon>Pseudomonadota</taxon>
        <taxon>Alphaproteobacteria</taxon>
        <taxon>Hyphomicrobiales</taxon>
        <taxon>Phyllobacteriaceae</taxon>
        <taxon>Phyllobacterium</taxon>
    </lineage>
</organism>
<dbReference type="Proteomes" id="UP001061991">
    <property type="component" value="Plasmid p_unnamed1"/>
</dbReference>
<name>A0ACD4CZW7_9HYPH</name>
<geneLocation type="plasmid" evidence="1 2">
    <name>p_unnamed1</name>
</geneLocation>
<keyword evidence="1" id="KW-0614">Plasmid</keyword>
<keyword evidence="2" id="KW-1185">Reference proteome</keyword>
<sequence>MAIVEGPNLPESHPDRFLSCKEAMKDRFNELVEGKQPMTDLHAEAIAAGWNENEAREGILGLLEAQVAMEKEMDLEEAQRTKARDENNH</sequence>